<protein>
    <submittedName>
        <fullName evidence="1">Uncharacterized protein</fullName>
    </submittedName>
</protein>
<evidence type="ECO:0000313" key="1">
    <source>
        <dbReference type="EMBL" id="ERF68844.1"/>
    </source>
</evidence>
<dbReference type="Proteomes" id="UP000019373">
    <property type="component" value="Unassembled WGS sequence"/>
</dbReference>
<dbReference type="OrthoDB" id="5428055at2759"/>
<dbReference type="HOGENOM" id="CLU_509020_0_0_1"/>
<accession>U1HIV8</accession>
<dbReference type="EMBL" id="KE721492">
    <property type="protein sequence ID" value="ERF68844.1"/>
    <property type="molecule type" value="Genomic_DNA"/>
</dbReference>
<keyword evidence="2" id="KW-1185">Reference proteome</keyword>
<dbReference type="OMA" id="STMTHIT"/>
<dbReference type="AlphaFoldDB" id="U1HIV8"/>
<gene>
    <name evidence="1" type="ORF">EPUS_04496</name>
</gene>
<organism evidence="1 2">
    <name type="scientific">Endocarpon pusillum (strain Z07020 / HMAS-L-300199)</name>
    <name type="common">Lichen-forming fungus</name>
    <dbReference type="NCBI Taxonomy" id="1263415"/>
    <lineage>
        <taxon>Eukaryota</taxon>
        <taxon>Fungi</taxon>
        <taxon>Dikarya</taxon>
        <taxon>Ascomycota</taxon>
        <taxon>Pezizomycotina</taxon>
        <taxon>Eurotiomycetes</taxon>
        <taxon>Chaetothyriomycetidae</taxon>
        <taxon>Verrucariales</taxon>
        <taxon>Verrucariaceae</taxon>
        <taxon>Endocarpon</taxon>
    </lineage>
</organism>
<name>U1HIV8_ENDPU</name>
<evidence type="ECO:0000313" key="2">
    <source>
        <dbReference type="Proteomes" id="UP000019373"/>
    </source>
</evidence>
<dbReference type="eggNOG" id="ENOG502TDI8">
    <property type="taxonomic scope" value="Eukaryota"/>
</dbReference>
<sequence>MAAPNPVSQREDAILTSYKVYKQSFDNCSDSAFYGHSLSILDEFFAREAGREEPHVRCTSLNFSVRKDDHRPAFRETESTGPAGVEDFLLRLSSDPRVAVESEGPHEASFLIVENLCPETVVKLGLALRIPPQFWSEYVENRSWYWKRRVVPQWLTLPSVQATQNFTKTEWVKPRPFQWQLEDGDSDEDAALAEPEAIQWVKSDNRTSRVDRIAGILRPRTGEGELIASLAFAREKLMVWMSRDNDDDGRLVGLILVDPIFQATGVQFMAPNAPITQATHARPKAHQKWLISDKRFRHGHYWGAETLPPPSSTRAALASTLARELSASYERRAQILCDPFAALHGLYQAIASEWLLVDECAGRELETIAFMLEQGNKKLYTLQTFLQDLLAMKRRWGRYTELAQDALRQCEQHGQPLWQSTSKREIAAGGNATSPPSLSVQDFQHVLSRLARTRARIENNIDVLLALVSIGEAEQTLADGQGITRLTRVAAVFLPFSAVAAIMAIPSDYLGPGGAGFWIYWLVSTVVRGRQCACC</sequence>
<reference evidence="2" key="1">
    <citation type="journal article" date="2014" name="BMC Genomics">
        <title>Genome characteristics reveal the impact of lichenization on lichen-forming fungus Endocarpon pusillum Hedwig (Verrucariales, Ascomycota).</title>
        <authorList>
            <person name="Wang Y.-Y."/>
            <person name="Liu B."/>
            <person name="Zhang X.-Y."/>
            <person name="Zhou Q.-M."/>
            <person name="Zhang T."/>
            <person name="Li H."/>
            <person name="Yu Y.-F."/>
            <person name="Zhang X.-L."/>
            <person name="Hao X.-Y."/>
            <person name="Wang M."/>
            <person name="Wang L."/>
            <person name="Wei J.-C."/>
        </authorList>
    </citation>
    <scope>NUCLEOTIDE SEQUENCE [LARGE SCALE GENOMIC DNA]</scope>
    <source>
        <strain evidence="2">Z07020 / HMAS-L-300199</strain>
    </source>
</reference>
<dbReference type="RefSeq" id="XP_007805462.1">
    <property type="nucleotide sequence ID" value="XM_007807271.1"/>
</dbReference>
<dbReference type="GeneID" id="19239451"/>
<proteinExistence type="predicted"/>